<dbReference type="PANTHER" id="PTHR23227">
    <property type="entry name" value="BUCENTAUR RELATED"/>
    <property type="match status" value="1"/>
</dbReference>
<gene>
    <name evidence="1" type="ORF">HPBE_LOCUS17619</name>
</gene>
<keyword evidence="2" id="KW-1185">Reference proteome</keyword>
<protein>
    <submittedName>
        <fullName evidence="3">Endo/exonuclease/phosphatase domain-containing protein</fullName>
    </submittedName>
</protein>
<dbReference type="Gene3D" id="3.60.10.10">
    <property type="entry name" value="Endonuclease/exonuclease/phosphatase"/>
    <property type="match status" value="1"/>
</dbReference>
<dbReference type="AlphaFoldDB" id="A0A183G781"/>
<sequence>MAVLCGSPRTTSGVGMIVSERFRDAIASAERFDDRLMKIIVAVEERRCHFFPAYAPQTGCSEQTKDEFWSLLDEKTAEVPSKDMVVVAGDLNGHVGETKDGYSCHGGFGYGSRNGDGERILEYADSHDLTIVNTKFRKRDSHLISFIAGTPKRRLTMSLLGVATKVLSQTRRPCRMRRLPRNTVHRSAR</sequence>
<accession>A0A183G781</accession>
<evidence type="ECO:0000313" key="1">
    <source>
        <dbReference type="EMBL" id="VDP09412.1"/>
    </source>
</evidence>
<organism evidence="2 3">
    <name type="scientific">Heligmosomoides polygyrus</name>
    <name type="common">Parasitic roundworm</name>
    <dbReference type="NCBI Taxonomy" id="6339"/>
    <lineage>
        <taxon>Eukaryota</taxon>
        <taxon>Metazoa</taxon>
        <taxon>Ecdysozoa</taxon>
        <taxon>Nematoda</taxon>
        <taxon>Chromadorea</taxon>
        <taxon>Rhabditida</taxon>
        <taxon>Rhabditina</taxon>
        <taxon>Rhabditomorpha</taxon>
        <taxon>Strongyloidea</taxon>
        <taxon>Heligmosomidae</taxon>
        <taxon>Heligmosomoides</taxon>
    </lineage>
</organism>
<dbReference type="InterPro" id="IPR036691">
    <property type="entry name" value="Endo/exonu/phosph_ase_sf"/>
</dbReference>
<dbReference type="Proteomes" id="UP000050761">
    <property type="component" value="Unassembled WGS sequence"/>
</dbReference>
<reference evidence="3" key="2">
    <citation type="submission" date="2019-09" db="UniProtKB">
        <authorList>
            <consortium name="WormBaseParasite"/>
        </authorList>
    </citation>
    <scope>IDENTIFICATION</scope>
</reference>
<dbReference type="SUPFAM" id="SSF56219">
    <property type="entry name" value="DNase I-like"/>
    <property type="match status" value="1"/>
</dbReference>
<dbReference type="InterPro" id="IPR027124">
    <property type="entry name" value="Swc5/CFDP1/2"/>
</dbReference>
<dbReference type="EMBL" id="UZAH01030132">
    <property type="protein sequence ID" value="VDP09412.1"/>
    <property type="molecule type" value="Genomic_DNA"/>
</dbReference>
<dbReference type="OrthoDB" id="409898at2759"/>
<name>A0A183G781_HELPZ</name>
<accession>A0A3P8A7R4</accession>
<evidence type="ECO:0000313" key="3">
    <source>
        <dbReference type="WBParaSite" id="HPBE_0001762001-mRNA-1"/>
    </source>
</evidence>
<reference evidence="1 2" key="1">
    <citation type="submission" date="2018-11" db="EMBL/GenBank/DDBJ databases">
        <authorList>
            <consortium name="Pathogen Informatics"/>
        </authorList>
    </citation>
    <scope>NUCLEOTIDE SEQUENCE [LARGE SCALE GENOMIC DNA]</scope>
</reference>
<evidence type="ECO:0000313" key="2">
    <source>
        <dbReference type="Proteomes" id="UP000050761"/>
    </source>
</evidence>
<proteinExistence type="predicted"/>
<dbReference type="WBParaSite" id="HPBE_0001762001-mRNA-1">
    <property type="protein sequence ID" value="HPBE_0001762001-mRNA-1"/>
    <property type="gene ID" value="HPBE_0001762001"/>
</dbReference>
<dbReference type="PANTHER" id="PTHR23227:SF67">
    <property type="entry name" value="CRANIOFACIAL DEVELOPMENT PROTEIN 2-LIKE"/>
    <property type="match status" value="1"/>
</dbReference>